<reference evidence="5 6" key="1">
    <citation type="submission" date="2018-09" db="EMBL/GenBank/DDBJ databases">
        <authorList>
            <person name="Tagini F."/>
        </authorList>
    </citation>
    <scope>NUCLEOTIDE SEQUENCE [LARGE SCALE GENOMIC DNA]</scope>
    <source>
        <strain evidence="5 6">MK136</strain>
    </source>
</reference>
<feature type="compositionally biased region" description="Polar residues" evidence="2">
    <location>
        <begin position="354"/>
        <end position="371"/>
    </location>
</feature>
<dbReference type="AlphaFoldDB" id="A0A498PP59"/>
<protein>
    <submittedName>
        <fullName evidence="5">Putative PPE family protein PPE51</fullName>
    </submittedName>
</protein>
<dbReference type="Proteomes" id="UP000273307">
    <property type="component" value="Unassembled WGS sequence"/>
</dbReference>
<dbReference type="FunFam" id="1.20.1260.20:FF:000001">
    <property type="entry name" value="PPE family protein PPE41"/>
    <property type="match status" value="1"/>
</dbReference>
<feature type="domain" description="PPE" evidence="3">
    <location>
        <begin position="12"/>
        <end position="174"/>
    </location>
</feature>
<dbReference type="Pfam" id="PF00823">
    <property type="entry name" value="PPE"/>
    <property type="match status" value="1"/>
</dbReference>
<gene>
    <name evidence="5" type="ORF">LAUMK136_00973</name>
</gene>
<comment type="similarity">
    <text evidence="1">Belongs to the mycobacterial PPE family.</text>
</comment>
<dbReference type="PANTHER" id="PTHR46766:SF1">
    <property type="entry name" value="GLUTAMINE-RICH PROTEIN 2"/>
    <property type="match status" value="1"/>
</dbReference>
<evidence type="ECO:0000259" key="3">
    <source>
        <dbReference type="Pfam" id="PF00823"/>
    </source>
</evidence>
<keyword evidence="6" id="KW-1185">Reference proteome</keyword>
<sequence>MLTALHPQLVCDFGVLPPEINSGRMYCGPGSRPLIAAAAAWDELAAELAVAATSYDSVVSELSSKWVGPTSAAMLAAITPYVGWLRTTAGLAETTATKARAAVAAFETAHAMTVPPPLIAANRALLLVLISTNFFGQNTPAIATTEILYAEMWAQDAAAMNEYASSSAAISALTPYTAPPNTSNPPGLAAQAAATERAAMTAAGVSKSIVSSVTHPMSFALAGLHMLAQLSSTAPTPWYWAVLTWLKANWPALLNVWIAWSFTLVDIMSLIYDTQGYTLNILQVGQAMTWAPLGAAAAAVAPAAAGLGAAALEPSLAGLGAGSVSASLGQAEKIGFLSTPPSWATAPTAPHDVSATSSRTVFHTAPPTTKPASMLRGVPTGGGSRRGSNFAQRRYGFRPSVLSPQAIG</sequence>
<dbReference type="OrthoDB" id="4764793at2"/>
<evidence type="ECO:0000259" key="4">
    <source>
        <dbReference type="Pfam" id="PF12484"/>
    </source>
</evidence>
<dbReference type="EMBL" id="UPHP01000022">
    <property type="protein sequence ID" value="VBA35192.1"/>
    <property type="molecule type" value="Genomic_DNA"/>
</dbReference>
<dbReference type="InterPro" id="IPR000030">
    <property type="entry name" value="PPE_dom"/>
</dbReference>
<evidence type="ECO:0000313" key="6">
    <source>
        <dbReference type="Proteomes" id="UP000273307"/>
    </source>
</evidence>
<feature type="domain" description="PPE family C-terminal" evidence="4">
    <location>
        <begin position="325"/>
        <end position="402"/>
    </location>
</feature>
<name>A0A498PP59_9MYCO</name>
<organism evidence="5 6">
    <name type="scientific">Mycobacterium attenuatum</name>
    <dbReference type="NCBI Taxonomy" id="2341086"/>
    <lineage>
        <taxon>Bacteria</taxon>
        <taxon>Bacillati</taxon>
        <taxon>Actinomycetota</taxon>
        <taxon>Actinomycetes</taxon>
        <taxon>Mycobacteriales</taxon>
        <taxon>Mycobacteriaceae</taxon>
        <taxon>Mycobacterium</taxon>
    </lineage>
</organism>
<accession>A0A498PP59</accession>
<dbReference type="Gene3D" id="1.20.1260.20">
    <property type="entry name" value="PPE superfamily"/>
    <property type="match status" value="1"/>
</dbReference>
<dbReference type="RefSeq" id="WP_122495001.1">
    <property type="nucleotide sequence ID" value="NZ_UPHP01000022.1"/>
</dbReference>
<evidence type="ECO:0000256" key="1">
    <source>
        <dbReference type="ARBA" id="ARBA00010652"/>
    </source>
</evidence>
<dbReference type="InterPro" id="IPR038332">
    <property type="entry name" value="PPE_sf"/>
</dbReference>
<dbReference type="GO" id="GO:0052572">
    <property type="term" value="P:response to host immune response"/>
    <property type="evidence" value="ECO:0007669"/>
    <property type="project" value="TreeGrafter"/>
</dbReference>
<dbReference type="PANTHER" id="PTHR46766">
    <property type="entry name" value="GLUTAMINE-RICH PROTEIN 2"/>
    <property type="match status" value="1"/>
</dbReference>
<dbReference type="InterPro" id="IPR022171">
    <property type="entry name" value="PPE_C"/>
</dbReference>
<evidence type="ECO:0000313" key="5">
    <source>
        <dbReference type="EMBL" id="VBA35192.1"/>
    </source>
</evidence>
<dbReference type="Pfam" id="PF12484">
    <property type="entry name" value="PPE-SVP"/>
    <property type="match status" value="1"/>
</dbReference>
<proteinExistence type="inferred from homology"/>
<evidence type="ECO:0000256" key="2">
    <source>
        <dbReference type="SAM" id="MobiDB-lite"/>
    </source>
</evidence>
<feature type="region of interest" description="Disordered" evidence="2">
    <location>
        <begin position="347"/>
        <end position="391"/>
    </location>
</feature>
<dbReference type="SUPFAM" id="SSF140459">
    <property type="entry name" value="PE/PPE dimer-like"/>
    <property type="match status" value="1"/>
</dbReference>